<dbReference type="AlphaFoldDB" id="A0A511CYZ1"/>
<sequence length="292" mass="32222">MSIHFVIPYYGDPGYLIDAVDSVRKQTVSDWELTVVDDGYPGRVVADHLVSLGDSRIEYLRNSERLGPNGNTYKCSRLGRRELLCTMNADDLLEPKYVEIVSGHFRDQSVVAVQPGVTVVDENGGVGDSLADRVKRVISARPRSRGTIEGEAGVRSLLAGNWLYTPSLTYRAAAVVDIPFHEGIDAIHDLAFVVDLLLGGGRIAIDPAPAFRYRRHGASDSSTRARDGRRYDQEQRYFREIALQLRLRGWARAARAADLHVFSRLHALKVAVEMATAGDLSGARAMVGRMLS</sequence>
<proteinExistence type="predicted"/>
<gene>
    <name evidence="2" type="ORF">PA7_03110</name>
</gene>
<evidence type="ECO:0000313" key="2">
    <source>
        <dbReference type="EMBL" id="GEL16474.1"/>
    </source>
</evidence>
<organism evidence="2 3">
    <name type="scientific">Pseudonocardia asaccharolytica DSM 44247 = NBRC 16224</name>
    <dbReference type="NCBI Taxonomy" id="1123024"/>
    <lineage>
        <taxon>Bacteria</taxon>
        <taxon>Bacillati</taxon>
        <taxon>Actinomycetota</taxon>
        <taxon>Actinomycetes</taxon>
        <taxon>Pseudonocardiales</taxon>
        <taxon>Pseudonocardiaceae</taxon>
        <taxon>Pseudonocardia</taxon>
    </lineage>
</organism>
<evidence type="ECO:0000259" key="1">
    <source>
        <dbReference type="Pfam" id="PF00535"/>
    </source>
</evidence>
<dbReference type="Pfam" id="PF00535">
    <property type="entry name" value="Glycos_transf_2"/>
    <property type="match status" value="1"/>
</dbReference>
<dbReference type="Gene3D" id="3.90.550.10">
    <property type="entry name" value="Spore Coat Polysaccharide Biosynthesis Protein SpsA, Chain A"/>
    <property type="match status" value="1"/>
</dbReference>
<dbReference type="EMBL" id="BJVI01000002">
    <property type="protein sequence ID" value="GEL16474.1"/>
    <property type="molecule type" value="Genomic_DNA"/>
</dbReference>
<protein>
    <recommendedName>
        <fullName evidence="1">Glycosyltransferase 2-like domain-containing protein</fullName>
    </recommendedName>
</protein>
<dbReference type="STRING" id="1123024.GCA_000423625_00565"/>
<keyword evidence="3" id="KW-1185">Reference proteome</keyword>
<dbReference type="PANTHER" id="PTHR43685">
    <property type="entry name" value="GLYCOSYLTRANSFERASE"/>
    <property type="match status" value="1"/>
</dbReference>
<dbReference type="Proteomes" id="UP000321328">
    <property type="component" value="Unassembled WGS sequence"/>
</dbReference>
<feature type="domain" description="Glycosyltransferase 2-like" evidence="1">
    <location>
        <begin position="6"/>
        <end position="124"/>
    </location>
</feature>
<evidence type="ECO:0000313" key="3">
    <source>
        <dbReference type="Proteomes" id="UP000321328"/>
    </source>
</evidence>
<dbReference type="InterPro" id="IPR029044">
    <property type="entry name" value="Nucleotide-diphossugar_trans"/>
</dbReference>
<dbReference type="InterPro" id="IPR001173">
    <property type="entry name" value="Glyco_trans_2-like"/>
</dbReference>
<reference evidence="2 3" key="1">
    <citation type="submission" date="2019-07" db="EMBL/GenBank/DDBJ databases">
        <title>Whole genome shotgun sequence of Pseudonocardia asaccharolytica NBRC 16224.</title>
        <authorList>
            <person name="Hosoyama A."/>
            <person name="Uohara A."/>
            <person name="Ohji S."/>
            <person name="Ichikawa N."/>
        </authorList>
    </citation>
    <scope>NUCLEOTIDE SEQUENCE [LARGE SCALE GENOMIC DNA]</scope>
    <source>
        <strain evidence="2 3">NBRC 16224</strain>
    </source>
</reference>
<dbReference type="PANTHER" id="PTHR43685:SF2">
    <property type="entry name" value="GLYCOSYLTRANSFERASE 2-LIKE DOMAIN-CONTAINING PROTEIN"/>
    <property type="match status" value="1"/>
</dbReference>
<accession>A0A511CYZ1</accession>
<comment type="caution">
    <text evidence="2">The sequence shown here is derived from an EMBL/GenBank/DDBJ whole genome shotgun (WGS) entry which is preliminary data.</text>
</comment>
<name>A0A511CYZ1_9PSEU</name>
<dbReference type="SUPFAM" id="SSF53448">
    <property type="entry name" value="Nucleotide-diphospho-sugar transferases"/>
    <property type="match status" value="1"/>
</dbReference>
<dbReference type="InterPro" id="IPR050834">
    <property type="entry name" value="Glycosyltransf_2"/>
</dbReference>
<dbReference type="OrthoDB" id="3177103at2"/>